<gene>
    <name evidence="2" type="ORF">A3770_08p52310</name>
</gene>
<dbReference type="Proteomes" id="UP000316726">
    <property type="component" value="Chromosome 8"/>
</dbReference>
<reference evidence="2 3" key="1">
    <citation type="submission" date="2018-07" db="EMBL/GenBank/DDBJ databases">
        <title>The complete nuclear genome of the prasinophyte Chloropicon primus (CCMP1205).</title>
        <authorList>
            <person name="Pombert J.-F."/>
            <person name="Otis C."/>
            <person name="Turmel M."/>
            <person name="Lemieux C."/>
        </authorList>
    </citation>
    <scope>NUCLEOTIDE SEQUENCE [LARGE SCALE GENOMIC DNA]</scope>
    <source>
        <strain evidence="2 3">CCMP1205</strain>
    </source>
</reference>
<evidence type="ECO:0000313" key="3">
    <source>
        <dbReference type="Proteomes" id="UP000316726"/>
    </source>
</evidence>
<evidence type="ECO:0000256" key="1">
    <source>
        <dbReference type="SAM" id="Phobius"/>
    </source>
</evidence>
<keyword evidence="1" id="KW-0472">Membrane</keyword>
<protein>
    <submittedName>
        <fullName evidence="2">Uncharacterized protein</fullName>
    </submittedName>
</protein>
<keyword evidence="1" id="KW-1133">Transmembrane helix</keyword>
<keyword evidence="3" id="KW-1185">Reference proteome</keyword>
<accession>A0A5B8MQM8</accession>
<keyword evidence="1" id="KW-0812">Transmembrane</keyword>
<dbReference type="AlphaFoldDB" id="A0A5B8MQM8"/>
<evidence type="ECO:0000313" key="2">
    <source>
        <dbReference type="EMBL" id="QDZ22713.1"/>
    </source>
</evidence>
<organism evidence="2 3">
    <name type="scientific">Chloropicon primus</name>
    <dbReference type="NCBI Taxonomy" id="1764295"/>
    <lineage>
        <taxon>Eukaryota</taxon>
        <taxon>Viridiplantae</taxon>
        <taxon>Chlorophyta</taxon>
        <taxon>Chloropicophyceae</taxon>
        <taxon>Chloropicales</taxon>
        <taxon>Chloropicaceae</taxon>
        <taxon>Chloropicon</taxon>
    </lineage>
</organism>
<sequence>MDNSFDINAFFTSAKELYLGQEFGQALEMYEEVLGAPGQYGLNGFTVTQVSPLSEEEPDVMRKDLITARAVCLFNVGCIYTTFGELETAQQFLREAQGLGLNVNYFLSRAKDPTLTSLENPYLPVIGAVQVVSQLKRFISRVSTMTYEEKELDYVNPEQPYLKDLEVKEEMDASVIAIVKRVLVLVGVLSAFGGVALLLGRYFWYS</sequence>
<dbReference type="EMBL" id="CP031041">
    <property type="protein sequence ID" value="QDZ22713.1"/>
    <property type="molecule type" value="Genomic_DNA"/>
</dbReference>
<proteinExistence type="predicted"/>
<feature type="transmembrane region" description="Helical" evidence="1">
    <location>
        <begin position="182"/>
        <end position="204"/>
    </location>
</feature>
<name>A0A5B8MQM8_9CHLO</name>